<protein>
    <submittedName>
        <fullName evidence="2">Uncharacterized protein</fullName>
    </submittedName>
</protein>
<evidence type="ECO:0000313" key="2">
    <source>
        <dbReference type="EMBL" id="GBP80835.1"/>
    </source>
</evidence>
<feature type="compositionally biased region" description="Basic and acidic residues" evidence="1">
    <location>
        <begin position="40"/>
        <end position="67"/>
    </location>
</feature>
<dbReference type="AlphaFoldDB" id="A0A4C1Z2K4"/>
<evidence type="ECO:0000256" key="1">
    <source>
        <dbReference type="SAM" id="MobiDB-lite"/>
    </source>
</evidence>
<organism evidence="2 3">
    <name type="scientific">Eumeta variegata</name>
    <name type="common">Bagworm moth</name>
    <name type="synonym">Eumeta japonica</name>
    <dbReference type="NCBI Taxonomy" id="151549"/>
    <lineage>
        <taxon>Eukaryota</taxon>
        <taxon>Metazoa</taxon>
        <taxon>Ecdysozoa</taxon>
        <taxon>Arthropoda</taxon>
        <taxon>Hexapoda</taxon>
        <taxon>Insecta</taxon>
        <taxon>Pterygota</taxon>
        <taxon>Neoptera</taxon>
        <taxon>Endopterygota</taxon>
        <taxon>Lepidoptera</taxon>
        <taxon>Glossata</taxon>
        <taxon>Ditrysia</taxon>
        <taxon>Tineoidea</taxon>
        <taxon>Psychidae</taxon>
        <taxon>Oiketicinae</taxon>
        <taxon>Eumeta</taxon>
    </lineage>
</organism>
<proteinExistence type="predicted"/>
<feature type="region of interest" description="Disordered" evidence="1">
    <location>
        <begin position="1"/>
        <end position="68"/>
    </location>
</feature>
<gene>
    <name evidence="2" type="ORF">EVAR_99930_1</name>
</gene>
<evidence type="ECO:0000313" key="3">
    <source>
        <dbReference type="Proteomes" id="UP000299102"/>
    </source>
</evidence>
<sequence length="245" mass="27782">MRNRRNRRRSPEASTKRGDCRRRVRHRRAPTTGRRALIRRKLDNTDNKVELEDSRQRAHKENSESHGRIRAFLGALGRAEKACRGQNTRREQNPKRGDRSTGSNSCKAITRPILEGILSVYSAYLSNPENPQTTCEGILRLCQNKSEARQTAALENAEAAIYDDFQAILIGKMSIIHMATYSATNGLTALDEEQTDRTEKSKYFTLSYDSIVVIIRCTSVTLEERILEIAKTVTKRKGSGDARED</sequence>
<keyword evidence="3" id="KW-1185">Reference proteome</keyword>
<dbReference type="OrthoDB" id="7420194at2759"/>
<dbReference type="Proteomes" id="UP000299102">
    <property type="component" value="Unassembled WGS sequence"/>
</dbReference>
<feature type="compositionally biased region" description="Basic and acidic residues" evidence="1">
    <location>
        <begin position="80"/>
        <end position="99"/>
    </location>
</feature>
<dbReference type="EMBL" id="BGZK01001484">
    <property type="protein sequence ID" value="GBP80835.1"/>
    <property type="molecule type" value="Genomic_DNA"/>
</dbReference>
<feature type="region of interest" description="Disordered" evidence="1">
    <location>
        <begin position="80"/>
        <end position="106"/>
    </location>
</feature>
<comment type="caution">
    <text evidence="2">The sequence shown here is derived from an EMBL/GenBank/DDBJ whole genome shotgun (WGS) entry which is preliminary data.</text>
</comment>
<feature type="compositionally biased region" description="Basic residues" evidence="1">
    <location>
        <begin position="19"/>
        <end position="29"/>
    </location>
</feature>
<name>A0A4C1Z2K4_EUMVA</name>
<feature type="compositionally biased region" description="Basic and acidic residues" evidence="1">
    <location>
        <begin position="9"/>
        <end position="18"/>
    </location>
</feature>
<accession>A0A4C1Z2K4</accession>
<reference evidence="2 3" key="1">
    <citation type="journal article" date="2019" name="Commun. Biol.">
        <title>The bagworm genome reveals a unique fibroin gene that provides high tensile strength.</title>
        <authorList>
            <person name="Kono N."/>
            <person name="Nakamura H."/>
            <person name="Ohtoshi R."/>
            <person name="Tomita M."/>
            <person name="Numata K."/>
            <person name="Arakawa K."/>
        </authorList>
    </citation>
    <scope>NUCLEOTIDE SEQUENCE [LARGE SCALE GENOMIC DNA]</scope>
</reference>